<dbReference type="PANTHER" id="PTHR43270">
    <property type="entry name" value="BETA-ALA-HIS DIPEPTIDASE"/>
    <property type="match status" value="1"/>
</dbReference>
<dbReference type="EMBL" id="CAADEY010000005">
    <property type="protein sequence ID" value="VFJ43344.1"/>
    <property type="molecule type" value="Genomic_DNA"/>
</dbReference>
<evidence type="ECO:0000256" key="1">
    <source>
        <dbReference type="ARBA" id="ARBA00022670"/>
    </source>
</evidence>
<dbReference type="SUPFAM" id="SSF53187">
    <property type="entry name" value="Zn-dependent exopeptidases"/>
    <property type="match status" value="1"/>
</dbReference>
<dbReference type="Pfam" id="PF07687">
    <property type="entry name" value="M20_dimer"/>
    <property type="match status" value="1"/>
</dbReference>
<evidence type="ECO:0000259" key="4">
    <source>
        <dbReference type="Pfam" id="PF07687"/>
    </source>
</evidence>
<gene>
    <name evidence="5" type="ORF">BECKDK2373C_GA0170839_100526</name>
</gene>
<dbReference type="Gene3D" id="3.40.630.10">
    <property type="entry name" value="Zn peptidases"/>
    <property type="match status" value="1"/>
</dbReference>
<proteinExistence type="predicted"/>
<sequence>MKLPISQSQLFVHEFWEAEIIPALMDFIRIPNQSPAFDPEWETNGYLDEAVRLAYQWCLRHGPGDMRAEILSAEHRTPLLLLEIPGELPGTALLYGHLDKQPALEENLWRTGLGPRNPVREGDKLYGRGAVDNGYAVFTSVAVLRLLREYGIAHPRCLVLIECSEESGSPDLPYYMERLADRIGSPGLAVCLDSSCGNYEQLWLTTSLRGMIGGVLTVRVLEEGVHSGDAGGIVPSSFRIARALLERIEDQHTGRIRDEFQVEIPDRSAQEAEVIIDALGPDLFSRFPFAPGVRPAVPEAVAGIIERIWRPALEIVGAGGLPAPETAGNVLRPVTELRLSLRIPPTLAADPASRMLKEILESEPPYGAKIHYREDWAADGWRARAFPPWLNTAIQEASGAFFGKPAISYGEGFSIPFMAILAASFPKAQFIVTGAMGPKANAHGPDEFLHLEMAKKITLCIAEILGNIDSNA</sequence>
<dbReference type="Pfam" id="PF01546">
    <property type="entry name" value="Peptidase_M20"/>
    <property type="match status" value="1"/>
</dbReference>
<keyword evidence="3" id="KW-0378">Hydrolase</keyword>
<dbReference type="InterPro" id="IPR051458">
    <property type="entry name" value="Cyt/Met_Dipeptidase"/>
</dbReference>
<dbReference type="GO" id="GO:0046872">
    <property type="term" value="F:metal ion binding"/>
    <property type="evidence" value="ECO:0007669"/>
    <property type="project" value="UniProtKB-KW"/>
</dbReference>
<dbReference type="GO" id="GO:0008233">
    <property type="term" value="F:peptidase activity"/>
    <property type="evidence" value="ECO:0007669"/>
    <property type="project" value="UniProtKB-KW"/>
</dbReference>
<reference evidence="5" key="1">
    <citation type="submission" date="2019-02" db="EMBL/GenBank/DDBJ databases">
        <authorList>
            <person name="Gruber-Vodicka R. H."/>
            <person name="Seah K. B. B."/>
        </authorList>
    </citation>
    <scope>NUCLEOTIDE SEQUENCE</scope>
    <source>
        <strain evidence="5">BECK_DK161</strain>
    </source>
</reference>
<keyword evidence="1" id="KW-0645">Protease</keyword>
<dbReference type="PANTHER" id="PTHR43270:SF4">
    <property type="entry name" value="CARNOSINE DIPEPTIDASE 2, ISOFORM A"/>
    <property type="match status" value="1"/>
</dbReference>
<feature type="domain" description="Peptidase M20 dimerisation" evidence="4">
    <location>
        <begin position="207"/>
        <end position="365"/>
    </location>
</feature>
<evidence type="ECO:0000256" key="2">
    <source>
        <dbReference type="ARBA" id="ARBA00022723"/>
    </source>
</evidence>
<dbReference type="GO" id="GO:0006508">
    <property type="term" value="P:proteolysis"/>
    <property type="evidence" value="ECO:0007669"/>
    <property type="project" value="UniProtKB-KW"/>
</dbReference>
<dbReference type="InterPro" id="IPR011650">
    <property type="entry name" value="Peptidase_M20_dimer"/>
</dbReference>
<organism evidence="5">
    <name type="scientific">Candidatus Kentrum sp. DK</name>
    <dbReference type="NCBI Taxonomy" id="2126562"/>
    <lineage>
        <taxon>Bacteria</taxon>
        <taxon>Pseudomonadati</taxon>
        <taxon>Pseudomonadota</taxon>
        <taxon>Gammaproteobacteria</taxon>
        <taxon>Candidatus Kentrum</taxon>
    </lineage>
</organism>
<protein>
    <submittedName>
        <fullName evidence="5">Acetylornithine deacetylase/Succinyl-diaminopimelate desuccinylase</fullName>
    </submittedName>
</protein>
<evidence type="ECO:0000256" key="3">
    <source>
        <dbReference type="ARBA" id="ARBA00022801"/>
    </source>
</evidence>
<accession>A0A450RW30</accession>
<dbReference type="AlphaFoldDB" id="A0A450RW30"/>
<evidence type="ECO:0000313" key="5">
    <source>
        <dbReference type="EMBL" id="VFJ43344.1"/>
    </source>
</evidence>
<dbReference type="Gene3D" id="3.30.70.360">
    <property type="match status" value="1"/>
</dbReference>
<dbReference type="InterPro" id="IPR002933">
    <property type="entry name" value="Peptidase_M20"/>
</dbReference>
<name>A0A450RW30_9GAMM</name>
<keyword evidence="2" id="KW-0479">Metal-binding</keyword>